<dbReference type="InterPro" id="IPR036118">
    <property type="entry name" value="UreE_N_sf"/>
</dbReference>
<keyword evidence="9" id="KW-1185">Reference proteome</keyword>
<dbReference type="Proteomes" id="UP000238563">
    <property type="component" value="Unassembled WGS sequence"/>
</dbReference>
<comment type="caution">
    <text evidence="8">The sequence shown here is derived from an EMBL/GenBank/DDBJ whole genome shotgun (WGS) entry which is preliminary data.</text>
</comment>
<dbReference type="Gene3D" id="2.60.260.20">
    <property type="entry name" value="Urease metallochaperone UreE, N-terminal domain"/>
    <property type="match status" value="1"/>
</dbReference>
<dbReference type="GO" id="GO:0051082">
    <property type="term" value="F:unfolded protein binding"/>
    <property type="evidence" value="ECO:0007669"/>
    <property type="project" value="UniProtKB-UniRule"/>
</dbReference>
<protein>
    <recommendedName>
        <fullName evidence="5">Urease accessory protein UreE</fullName>
    </recommendedName>
</protein>
<comment type="similarity">
    <text evidence="5">Belongs to the UreE family.</text>
</comment>
<dbReference type="InterPro" id="IPR007864">
    <property type="entry name" value="UreE_C_dom"/>
</dbReference>
<evidence type="ECO:0000256" key="6">
    <source>
        <dbReference type="SAM" id="MobiDB-lite"/>
    </source>
</evidence>
<proteinExistence type="inferred from homology"/>
<organism evidence="8 9">
    <name type="scientific">Phyllobacterium myrsinacearum</name>
    <dbReference type="NCBI Taxonomy" id="28101"/>
    <lineage>
        <taxon>Bacteria</taxon>
        <taxon>Pseudomonadati</taxon>
        <taxon>Pseudomonadota</taxon>
        <taxon>Alphaproteobacteria</taxon>
        <taxon>Hyphomicrobiales</taxon>
        <taxon>Phyllobacteriaceae</taxon>
        <taxon>Phyllobacterium</taxon>
    </lineage>
</organism>
<feature type="domain" description="UreE urease accessory N-terminal" evidence="7">
    <location>
        <begin position="3"/>
        <end position="67"/>
    </location>
</feature>
<comment type="function">
    <text evidence="5">Involved in urease metallocenter assembly. Binds nickel. Probably functions as a nickel donor during metallocenter assembly.</text>
</comment>
<dbReference type="GO" id="GO:0019627">
    <property type="term" value="P:urea metabolic process"/>
    <property type="evidence" value="ECO:0007669"/>
    <property type="project" value="InterPro"/>
</dbReference>
<dbReference type="GO" id="GO:0006457">
    <property type="term" value="P:protein folding"/>
    <property type="evidence" value="ECO:0007669"/>
    <property type="project" value="InterPro"/>
</dbReference>
<dbReference type="RefSeq" id="WP_105736400.1">
    <property type="nucleotide sequence ID" value="NZ_PVBT01000007.1"/>
</dbReference>
<dbReference type="InterPro" id="IPR004029">
    <property type="entry name" value="UreE_N"/>
</dbReference>
<evidence type="ECO:0000259" key="7">
    <source>
        <dbReference type="SMART" id="SM00988"/>
    </source>
</evidence>
<evidence type="ECO:0000313" key="8">
    <source>
        <dbReference type="EMBL" id="PRD50441.1"/>
    </source>
</evidence>
<dbReference type="PIRSF" id="PIRSF036402">
    <property type="entry name" value="Ureas_acces_UreE"/>
    <property type="match status" value="1"/>
</dbReference>
<dbReference type="HAMAP" id="MF_00822">
    <property type="entry name" value="UreE"/>
    <property type="match status" value="1"/>
</dbReference>
<dbReference type="Pfam" id="PF05194">
    <property type="entry name" value="UreE_C"/>
    <property type="match status" value="1"/>
</dbReference>
<dbReference type="Gene3D" id="3.30.70.790">
    <property type="entry name" value="UreE, C-terminal domain"/>
    <property type="match status" value="1"/>
</dbReference>
<dbReference type="GO" id="GO:0005737">
    <property type="term" value="C:cytoplasm"/>
    <property type="evidence" value="ECO:0007669"/>
    <property type="project" value="UniProtKB-SubCell"/>
</dbReference>
<evidence type="ECO:0000256" key="1">
    <source>
        <dbReference type="ARBA" id="ARBA00004496"/>
    </source>
</evidence>
<dbReference type="AlphaFoldDB" id="A0A2S9JCA1"/>
<evidence type="ECO:0000256" key="2">
    <source>
        <dbReference type="ARBA" id="ARBA00022490"/>
    </source>
</evidence>
<accession>A0A2S9JCA1</accession>
<keyword evidence="2 5" id="KW-0963">Cytoplasm</keyword>
<dbReference type="GO" id="GO:0016151">
    <property type="term" value="F:nickel cation binding"/>
    <property type="evidence" value="ECO:0007669"/>
    <property type="project" value="UniProtKB-UniRule"/>
</dbReference>
<dbReference type="InterPro" id="IPR012406">
    <property type="entry name" value="UreE"/>
</dbReference>
<dbReference type="NCBIfam" id="NF009760">
    <property type="entry name" value="PRK13261.2-6"/>
    <property type="match status" value="1"/>
</dbReference>
<evidence type="ECO:0000256" key="4">
    <source>
        <dbReference type="ARBA" id="ARBA00023186"/>
    </source>
</evidence>
<keyword evidence="4 5" id="KW-0143">Chaperone</keyword>
<dbReference type="CDD" id="cd00571">
    <property type="entry name" value="UreE"/>
    <property type="match status" value="1"/>
</dbReference>
<dbReference type="SMART" id="SM00988">
    <property type="entry name" value="UreE_N"/>
    <property type="match status" value="1"/>
</dbReference>
<keyword evidence="3 5" id="KW-0533">Nickel</keyword>
<dbReference type="OrthoDB" id="9802215at2"/>
<dbReference type="SUPFAM" id="SSF69737">
    <property type="entry name" value="Urease metallochaperone UreE, C-terminal domain"/>
    <property type="match status" value="1"/>
</dbReference>
<feature type="compositionally biased region" description="Basic residues" evidence="6">
    <location>
        <begin position="148"/>
        <end position="164"/>
    </location>
</feature>
<gene>
    <name evidence="5" type="primary">ureE</name>
    <name evidence="8" type="ORF">C5750_20990</name>
</gene>
<dbReference type="GO" id="GO:0065003">
    <property type="term" value="P:protein-containing complex assembly"/>
    <property type="evidence" value="ECO:0007669"/>
    <property type="project" value="InterPro"/>
</dbReference>
<feature type="region of interest" description="Disordered" evidence="6">
    <location>
        <begin position="141"/>
        <end position="164"/>
    </location>
</feature>
<dbReference type="SUPFAM" id="SSF69287">
    <property type="entry name" value="Urease metallochaperone UreE, N-terminal domain"/>
    <property type="match status" value="1"/>
</dbReference>
<evidence type="ECO:0000313" key="9">
    <source>
        <dbReference type="Proteomes" id="UP000238563"/>
    </source>
</evidence>
<evidence type="ECO:0000256" key="5">
    <source>
        <dbReference type="HAMAP-Rule" id="MF_00822"/>
    </source>
</evidence>
<dbReference type="EMBL" id="PVBT01000007">
    <property type="protein sequence ID" value="PRD50441.1"/>
    <property type="molecule type" value="Genomic_DNA"/>
</dbReference>
<dbReference type="Pfam" id="PF02814">
    <property type="entry name" value="UreE_N"/>
    <property type="match status" value="1"/>
</dbReference>
<comment type="subcellular location">
    <subcellularLocation>
        <location evidence="1 5">Cytoplasm</location>
    </subcellularLocation>
</comment>
<name>A0A2S9JCA1_9HYPH</name>
<reference evidence="8 9" key="1">
    <citation type="submission" date="2018-02" db="EMBL/GenBank/DDBJ databases">
        <title>The draft genome of Phyllobacterium myrsinacearum DSM5892.</title>
        <authorList>
            <person name="Li L."/>
            <person name="Liu L."/>
            <person name="Zhang X."/>
            <person name="Wang T."/>
        </authorList>
    </citation>
    <scope>NUCLEOTIDE SEQUENCE [LARGE SCALE GENOMIC DNA]</scope>
    <source>
        <strain evidence="8 9">DSM 5892</strain>
    </source>
</reference>
<sequence>MKRVTGHAHAGHYTGTPFDHIVLAHDERHLRRKVLTLQRGEQILIDLPDPIAFTHGDVLVLEDGRMAEIIAAEETLYAVMPRDRQHLTELAWHLGNRHLPAQLEEDRIVILRDHVIKAMLEGLGARVTEIVAPFHPLRGAYHSGHGHDHGHQHHDHGHHHHSHD</sequence>
<evidence type="ECO:0000256" key="3">
    <source>
        <dbReference type="ARBA" id="ARBA00022596"/>
    </source>
</evidence>